<feature type="compositionally biased region" description="Polar residues" evidence="1">
    <location>
        <begin position="37"/>
        <end position="47"/>
    </location>
</feature>
<reference evidence="4" key="1">
    <citation type="journal article" date="2023" name="Insect Mol. Biol.">
        <title>Genome sequencing provides insights into the evolution of gene families encoding plant cell wall-degrading enzymes in longhorned beetles.</title>
        <authorList>
            <person name="Shin N.R."/>
            <person name="Okamura Y."/>
            <person name="Kirsch R."/>
            <person name="Pauchet Y."/>
        </authorList>
    </citation>
    <scope>NUCLEOTIDE SEQUENCE</scope>
    <source>
        <strain evidence="4">RBIC_L_NR</strain>
    </source>
</reference>
<keyword evidence="2" id="KW-0472">Membrane</keyword>
<name>A0AAV8YGM3_9CUCU</name>
<dbReference type="Proteomes" id="UP001162156">
    <property type="component" value="Unassembled WGS sequence"/>
</dbReference>
<keyword evidence="5" id="KW-1185">Reference proteome</keyword>
<evidence type="ECO:0000256" key="3">
    <source>
        <dbReference type="SAM" id="SignalP"/>
    </source>
</evidence>
<feature type="signal peptide" evidence="3">
    <location>
        <begin position="1"/>
        <end position="28"/>
    </location>
</feature>
<feature type="chain" id="PRO_5043529954" evidence="3">
    <location>
        <begin position="29"/>
        <end position="284"/>
    </location>
</feature>
<gene>
    <name evidence="4" type="ORF">NQ314_008138</name>
</gene>
<evidence type="ECO:0000313" key="4">
    <source>
        <dbReference type="EMBL" id="KAJ8949677.1"/>
    </source>
</evidence>
<keyword evidence="2" id="KW-0812">Transmembrane</keyword>
<organism evidence="4 5">
    <name type="scientific">Rhamnusium bicolor</name>
    <dbReference type="NCBI Taxonomy" id="1586634"/>
    <lineage>
        <taxon>Eukaryota</taxon>
        <taxon>Metazoa</taxon>
        <taxon>Ecdysozoa</taxon>
        <taxon>Arthropoda</taxon>
        <taxon>Hexapoda</taxon>
        <taxon>Insecta</taxon>
        <taxon>Pterygota</taxon>
        <taxon>Neoptera</taxon>
        <taxon>Endopterygota</taxon>
        <taxon>Coleoptera</taxon>
        <taxon>Polyphaga</taxon>
        <taxon>Cucujiformia</taxon>
        <taxon>Chrysomeloidea</taxon>
        <taxon>Cerambycidae</taxon>
        <taxon>Lepturinae</taxon>
        <taxon>Rhagiini</taxon>
        <taxon>Rhamnusium</taxon>
    </lineage>
</organism>
<comment type="caution">
    <text evidence="4">The sequence shown here is derived from an EMBL/GenBank/DDBJ whole genome shotgun (WGS) entry which is preliminary data.</text>
</comment>
<dbReference type="AlphaFoldDB" id="A0AAV8YGM3"/>
<dbReference type="EMBL" id="JANEYF010002218">
    <property type="protein sequence ID" value="KAJ8949677.1"/>
    <property type="molecule type" value="Genomic_DNA"/>
</dbReference>
<keyword evidence="2" id="KW-1133">Transmembrane helix</keyword>
<protein>
    <submittedName>
        <fullName evidence="4">Uncharacterized protein</fullName>
    </submittedName>
</protein>
<evidence type="ECO:0000313" key="5">
    <source>
        <dbReference type="Proteomes" id="UP001162156"/>
    </source>
</evidence>
<accession>A0AAV8YGM3</accession>
<keyword evidence="3" id="KW-0732">Signal</keyword>
<evidence type="ECO:0000256" key="1">
    <source>
        <dbReference type="SAM" id="MobiDB-lite"/>
    </source>
</evidence>
<proteinExistence type="predicted"/>
<sequence>MHTFKKLFYSSLLIISVFSSDLLNTIDAARPASKNETIAQNNASRQIATEGGNLPPTIEHDTHLGREHVREKYNVSLLLLNKSSTDIQPLTVDNPPNKTVHLEVDNPPNETHSSVDISVNKTLPKIKPVIENPQEIDLGIPKKNDNKKIVGKKGVPDYDATFTNINNTSTKMNFTIISSTVNPNIILITRPKKPKITVHGEAADALSETKYNKSEVHTPKIPSFDTILEEKSNRADYVVPIVAVILSVPLVAIIISVLYKRGTDWWQHRNYRRMDFLIEGMYNN</sequence>
<feature type="transmembrane region" description="Helical" evidence="2">
    <location>
        <begin position="237"/>
        <end position="259"/>
    </location>
</feature>
<feature type="region of interest" description="Disordered" evidence="1">
    <location>
        <begin position="37"/>
        <end position="56"/>
    </location>
</feature>
<evidence type="ECO:0000256" key="2">
    <source>
        <dbReference type="SAM" id="Phobius"/>
    </source>
</evidence>